<organism evidence="3 4">
    <name type="scientific">Cognatilysobacter bugurensis</name>
    <dbReference type="NCBI Taxonomy" id="543356"/>
    <lineage>
        <taxon>Bacteria</taxon>
        <taxon>Pseudomonadati</taxon>
        <taxon>Pseudomonadota</taxon>
        <taxon>Gammaproteobacteria</taxon>
        <taxon>Lysobacterales</taxon>
        <taxon>Lysobacteraceae</taxon>
        <taxon>Cognatilysobacter</taxon>
    </lineage>
</organism>
<sequence length="231" mass="23487">MKTLRTAALAFAVVIALVGCGPDGNAATAQAVESTDSIAGTIDSSMASAMTEVRDKLATENISLDGPTGAPKAEITPAGELLIDGRAVPVTEAQHRLLLDYRGHVAAVASAGAEVGIEGARLATRAVGEALRGVFNGNADQVEKQVEAQAESVRASALKLCERLPAMFETQQALAAALPAFAPYATMDRSDIDECRADVRDGKPPAVPGVPASPQAPAENGKATGAAQTSA</sequence>
<dbReference type="RefSeq" id="WP_189452978.1">
    <property type="nucleotide sequence ID" value="NZ_BMYD01000001.1"/>
</dbReference>
<evidence type="ECO:0000313" key="3">
    <source>
        <dbReference type="EMBL" id="GHA71605.1"/>
    </source>
</evidence>
<dbReference type="EMBL" id="BMYD01000001">
    <property type="protein sequence ID" value="GHA71605.1"/>
    <property type="molecule type" value="Genomic_DNA"/>
</dbReference>
<reference evidence="3" key="1">
    <citation type="journal article" date="2014" name="Int. J. Syst. Evol. Microbiol.">
        <title>Complete genome sequence of Corynebacterium casei LMG S-19264T (=DSM 44701T), isolated from a smear-ripened cheese.</title>
        <authorList>
            <consortium name="US DOE Joint Genome Institute (JGI-PGF)"/>
            <person name="Walter F."/>
            <person name="Albersmeier A."/>
            <person name="Kalinowski J."/>
            <person name="Ruckert C."/>
        </authorList>
    </citation>
    <scope>NUCLEOTIDE SEQUENCE</scope>
    <source>
        <strain evidence="3">KCTC 23077</strain>
    </source>
</reference>
<accession>A0A918SUK5</accession>
<proteinExistence type="predicted"/>
<evidence type="ECO:0000256" key="1">
    <source>
        <dbReference type="SAM" id="MobiDB-lite"/>
    </source>
</evidence>
<protein>
    <recommendedName>
        <fullName evidence="5">DUF2884 family protein</fullName>
    </recommendedName>
</protein>
<dbReference type="Proteomes" id="UP000646426">
    <property type="component" value="Unassembled WGS sequence"/>
</dbReference>
<keyword evidence="2" id="KW-0732">Signal</keyword>
<evidence type="ECO:0008006" key="5">
    <source>
        <dbReference type="Google" id="ProtNLM"/>
    </source>
</evidence>
<evidence type="ECO:0000313" key="4">
    <source>
        <dbReference type="Proteomes" id="UP000646426"/>
    </source>
</evidence>
<feature type="signal peptide" evidence="2">
    <location>
        <begin position="1"/>
        <end position="26"/>
    </location>
</feature>
<name>A0A918SUK5_9GAMM</name>
<feature type="chain" id="PRO_5037195492" description="DUF2884 family protein" evidence="2">
    <location>
        <begin position="27"/>
        <end position="231"/>
    </location>
</feature>
<dbReference type="PROSITE" id="PS51257">
    <property type="entry name" value="PROKAR_LIPOPROTEIN"/>
    <property type="match status" value="1"/>
</dbReference>
<comment type="caution">
    <text evidence="3">The sequence shown here is derived from an EMBL/GenBank/DDBJ whole genome shotgun (WGS) entry which is preliminary data.</text>
</comment>
<keyword evidence="4" id="KW-1185">Reference proteome</keyword>
<evidence type="ECO:0000256" key="2">
    <source>
        <dbReference type="SAM" id="SignalP"/>
    </source>
</evidence>
<gene>
    <name evidence="3" type="ORF">GCM10007067_04980</name>
</gene>
<reference evidence="3" key="2">
    <citation type="submission" date="2020-09" db="EMBL/GenBank/DDBJ databases">
        <authorList>
            <person name="Sun Q."/>
            <person name="Kim S."/>
        </authorList>
    </citation>
    <scope>NUCLEOTIDE SEQUENCE</scope>
    <source>
        <strain evidence="3">KCTC 23077</strain>
    </source>
</reference>
<dbReference type="AlphaFoldDB" id="A0A918SUK5"/>
<feature type="region of interest" description="Disordered" evidence="1">
    <location>
        <begin position="197"/>
        <end position="231"/>
    </location>
</feature>